<protein>
    <submittedName>
        <fullName evidence="1">Uncharacterized protein</fullName>
    </submittedName>
</protein>
<dbReference type="EMBL" id="BDIP01000745">
    <property type="protein sequence ID" value="GCA62470.1"/>
    <property type="molecule type" value="Genomic_DNA"/>
</dbReference>
<accession>A0A391NN59</accession>
<organism evidence="1 2">
    <name type="scientific">Kipferlia bialata</name>
    <dbReference type="NCBI Taxonomy" id="797122"/>
    <lineage>
        <taxon>Eukaryota</taxon>
        <taxon>Metamonada</taxon>
        <taxon>Carpediemonas-like organisms</taxon>
        <taxon>Kipferlia</taxon>
    </lineage>
</organism>
<comment type="caution">
    <text evidence="1">The sequence shown here is derived from an EMBL/GenBank/DDBJ whole genome shotgun (WGS) entry which is preliminary data.</text>
</comment>
<name>A0A391NN59_9EUKA</name>
<evidence type="ECO:0000313" key="1">
    <source>
        <dbReference type="EMBL" id="GCA62470.1"/>
    </source>
</evidence>
<feature type="non-terminal residue" evidence="1">
    <location>
        <position position="1"/>
    </location>
</feature>
<reference evidence="1 2" key="1">
    <citation type="journal article" date="2018" name="PLoS ONE">
        <title>The draft genome of Kipferlia bialata reveals reductive genome evolution in fornicate parasites.</title>
        <authorList>
            <person name="Tanifuji G."/>
            <person name="Takabayashi S."/>
            <person name="Kume K."/>
            <person name="Takagi M."/>
            <person name="Nakayama T."/>
            <person name="Kamikawa R."/>
            <person name="Inagaki Y."/>
            <person name="Hashimoto T."/>
        </authorList>
    </citation>
    <scope>NUCLEOTIDE SEQUENCE [LARGE SCALE GENOMIC DNA]</scope>
    <source>
        <strain evidence="1">NY0173</strain>
    </source>
</reference>
<dbReference type="Proteomes" id="UP000265618">
    <property type="component" value="Unassembled WGS sequence"/>
</dbReference>
<keyword evidence="2" id="KW-1185">Reference proteome</keyword>
<sequence length="91" mass="9856">ECWGECSAGKSCHMNSNHTCTCAFCGWSTPEQTECVGTCQVNGMECSQKSPTQQCTCGDQCVYDFASDRCMGDCVMGSCVLTSHEKCTCKH</sequence>
<dbReference type="AlphaFoldDB" id="A0A391NN59"/>
<evidence type="ECO:0000313" key="2">
    <source>
        <dbReference type="Proteomes" id="UP000265618"/>
    </source>
</evidence>
<gene>
    <name evidence="1" type="ORF">KIPB_003745</name>
</gene>
<proteinExistence type="predicted"/>